<dbReference type="GO" id="GO:0006313">
    <property type="term" value="P:DNA transposition"/>
    <property type="evidence" value="ECO:0007669"/>
    <property type="project" value="InterPro"/>
</dbReference>
<accession>A0A1I7FLG9</accession>
<dbReference type="PANTHER" id="PTHR33360">
    <property type="entry name" value="TRANSPOSASE FOR INSERTION SEQUENCE ELEMENT IS200"/>
    <property type="match status" value="1"/>
</dbReference>
<dbReference type="NCBIfam" id="NF033573">
    <property type="entry name" value="transpos_IS200"/>
    <property type="match status" value="1"/>
</dbReference>
<dbReference type="Proteomes" id="UP000199138">
    <property type="component" value="Unassembled WGS sequence"/>
</dbReference>
<proteinExistence type="predicted"/>
<feature type="non-terminal residue" evidence="2">
    <location>
        <position position="1"/>
    </location>
</feature>
<dbReference type="InterPro" id="IPR002686">
    <property type="entry name" value="Transposase_17"/>
</dbReference>
<dbReference type="GO" id="GO:0003677">
    <property type="term" value="F:DNA binding"/>
    <property type="evidence" value="ECO:0007669"/>
    <property type="project" value="InterPro"/>
</dbReference>
<dbReference type="OrthoDB" id="9798161at2"/>
<dbReference type="Gene3D" id="3.30.70.1290">
    <property type="entry name" value="Transposase IS200-like"/>
    <property type="match status" value="1"/>
</dbReference>
<dbReference type="SMART" id="SM01321">
    <property type="entry name" value="Y1_Tnp"/>
    <property type="match status" value="1"/>
</dbReference>
<dbReference type="Pfam" id="PF01797">
    <property type="entry name" value="Y1_Tnp"/>
    <property type="match status" value="1"/>
</dbReference>
<name>A0A1I7FLG9_9FLAO</name>
<feature type="domain" description="Transposase IS200-like" evidence="1">
    <location>
        <begin position="1"/>
        <end position="78"/>
    </location>
</feature>
<dbReference type="SUPFAM" id="SSF143422">
    <property type="entry name" value="Transposase IS200-like"/>
    <property type="match status" value="1"/>
</dbReference>
<evidence type="ECO:0000259" key="1">
    <source>
        <dbReference type="SMART" id="SM01321"/>
    </source>
</evidence>
<evidence type="ECO:0000313" key="2">
    <source>
        <dbReference type="EMBL" id="SFU37033.1"/>
    </source>
</evidence>
<dbReference type="RefSeq" id="WP_143106338.1">
    <property type="nucleotide sequence ID" value="NZ_FPBK01000002.1"/>
</dbReference>
<organism evidence="2 3">
    <name type="scientific">Pustulibacterium marinum</name>
    <dbReference type="NCBI Taxonomy" id="1224947"/>
    <lineage>
        <taxon>Bacteria</taxon>
        <taxon>Pseudomonadati</taxon>
        <taxon>Bacteroidota</taxon>
        <taxon>Flavobacteriia</taxon>
        <taxon>Flavobacteriales</taxon>
        <taxon>Flavobacteriaceae</taxon>
        <taxon>Pustulibacterium</taxon>
    </lineage>
</organism>
<dbReference type="STRING" id="1224947.SAMN05216480_1021"/>
<sequence length="98" mass="11032">EIGSDKNHVHFLLQSVPTYSPTKIARTIKSITAREIFSQAPGVKRALWGGAFWGSGFYINTVGRHSNEQVIAAYVKNQGSEKDYQVLHRNNDIQLNLF</sequence>
<dbReference type="InterPro" id="IPR036515">
    <property type="entry name" value="Transposase_17_sf"/>
</dbReference>
<protein>
    <submittedName>
        <fullName evidence="2">Transposase IS200 like</fullName>
    </submittedName>
</protein>
<dbReference type="PANTHER" id="PTHR33360:SF4">
    <property type="entry name" value="TRANSPOSASE IS200-LIKE PROTEIN"/>
    <property type="match status" value="1"/>
</dbReference>
<dbReference type="EMBL" id="FPBK01000002">
    <property type="protein sequence ID" value="SFU37033.1"/>
    <property type="molecule type" value="Genomic_DNA"/>
</dbReference>
<reference evidence="2 3" key="1">
    <citation type="submission" date="2016-10" db="EMBL/GenBank/DDBJ databases">
        <authorList>
            <person name="de Groot N.N."/>
        </authorList>
    </citation>
    <scope>NUCLEOTIDE SEQUENCE [LARGE SCALE GENOMIC DNA]</scope>
    <source>
        <strain evidence="2 3">CGMCC 1.12333</strain>
    </source>
</reference>
<gene>
    <name evidence="2" type="ORF">SAMN05216480_1021</name>
</gene>
<dbReference type="GO" id="GO:0004803">
    <property type="term" value="F:transposase activity"/>
    <property type="evidence" value="ECO:0007669"/>
    <property type="project" value="InterPro"/>
</dbReference>
<dbReference type="AlphaFoldDB" id="A0A1I7FLG9"/>
<keyword evidence="3" id="KW-1185">Reference proteome</keyword>
<evidence type="ECO:0000313" key="3">
    <source>
        <dbReference type="Proteomes" id="UP000199138"/>
    </source>
</evidence>